<dbReference type="CDD" id="cd07920">
    <property type="entry name" value="Pumilio"/>
    <property type="match status" value="1"/>
</dbReference>
<dbReference type="SMART" id="SM00025">
    <property type="entry name" value="Pumilio"/>
    <property type="match status" value="8"/>
</dbReference>
<sequence length="810" mass="87766">MTANLQSRSASMSNPMDNEPVTLLKASASKNNGALRSASIGSSFFNKDTSNFFNQSADVANTSTHSMDDEVQESSGSSSNDDRTIAPGTASTDLDIVGALGNLDLDGDFELPKDPSNDVAAINEHQNDNQFPQQPHFFYAHGADASAGNYYQQFYHPPHQGSLTPNPSGAGFMPSTFGPTSTPSTTWANNFVPSSAPPFAYGNGSNPNDLNLNAVKPFELPEDSKDGASSSEQSSINGGASSSNANTSNGSGPIPNGAIPPNIPNLHGPFSTPPPPVFGGVLDSQMQFNPGQPAVYSGSGYDGNKGIKQEGNVSNDSSVNPSGTPIGQPFPVRNFPISGTPTPVSLAIGGEASKNSYFNDNLSMSMPPPMTMGPPPQVGSPSMWNQHPIINTHHRHPSIPGQPGFDTRLGGSGIQPVGGQFNGGMMSNRFNGSGNSHHGGRHRHNHNNYGMNNGMNVHRKMHNNHRRKGDDASKYANAKLEDFTGEFFSLCKDQHGCRFLQRQLDLGREAAATNDPNLLTNDIAATMIFNEIYLKIIELMVDPFGNYLIQKLFENVSNDQRIILVKNAAPEFIRIALDPHGTRALQKLVECISTEEEAQLIIKSLSPHIVSLSRDLNGNHVVQKCLQKLKSEDNQFIFETASLHCNEIATHRHGCCVLQRCLDHGNAEQRQQLSLKVAENATNLSLDPFGNYVVQYVLSRGDDESIRIILDHIKSNVISLSLHKFGSNVIEKSLRINKLTDSLIKVLLLNKDRFSEMLNDAFGNYVLQTSLDVASKEDLADLSLALQPLLPNIKNTPHGRRIMTKIQSIL</sequence>
<protein>
    <submittedName>
        <fullName evidence="5">ARM repeat-containing protein</fullName>
    </submittedName>
</protein>
<keyword evidence="6" id="KW-1185">Reference proteome</keyword>
<feature type="compositionally biased region" description="Polar residues" evidence="3">
    <location>
        <begin position="1"/>
        <end position="16"/>
    </location>
</feature>
<dbReference type="Pfam" id="PF00806">
    <property type="entry name" value="PUF"/>
    <property type="match status" value="8"/>
</dbReference>
<dbReference type="PANTHER" id="PTHR12537">
    <property type="entry name" value="RNA BINDING PROTEIN PUMILIO-RELATED"/>
    <property type="match status" value="1"/>
</dbReference>
<dbReference type="InterPro" id="IPR011989">
    <property type="entry name" value="ARM-like"/>
</dbReference>
<dbReference type="GeneID" id="30993772"/>
<feature type="repeat" description="Pumilio" evidence="2">
    <location>
        <begin position="482"/>
        <end position="520"/>
    </location>
</feature>
<feature type="repeat" description="Pumilio" evidence="2">
    <location>
        <begin position="604"/>
        <end position="639"/>
    </location>
</feature>
<evidence type="ECO:0000256" key="3">
    <source>
        <dbReference type="SAM" id="MobiDB-lite"/>
    </source>
</evidence>
<dbReference type="InterPro" id="IPR001313">
    <property type="entry name" value="Pumilio_RNA-bd_rpt"/>
</dbReference>
<feature type="domain" description="PUM-HD" evidence="4">
    <location>
        <begin position="461"/>
        <end position="810"/>
    </location>
</feature>
<dbReference type="GO" id="GO:0010608">
    <property type="term" value="P:post-transcriptional regulation of gene expression"/>
    <property type="evidence" value="ECO:0007669"/>
    <property type="project" value="TreeGrafter"/>
</dbReference>
<feature type="region of interest" description="Disordered" evidence="3">
    <location>
        <begin position="1"/>
        <end position="25"/>
    </location>
</feature>
<accession>A0A1E4RMS3</accession>
<dbReference type="InterPro" id="IPR016024">
    <property type="entry name" value="ARM-type_fold"/>
</dbReference>
<dbReference type="STRING" id="984485.A0A1E4RMS3"/>
<name>A0A1E4RMS3_9ASCO</name>
<dbReference type="EMBL" id="KV454539">
    <property type="protein sequence ID" value="ODV68395.1"/>
    <property type="molecule type" value="Genomic_DNA"/>
</dbReference>
<dbReference type="OrthoDB" id="668540at2759"/>
<reference evidence="6" key="1">
    <citation type="submission" date="2016-05" db="EMBL/GenBank/DDBJ databases">
        <title>Comparative genomics of biotechnologically important yeasts.</title>
        <authorList>
            <consortium name="DOE Joint Genome Institute"/>
            <person name="Riley R."/>
            <person name="Haridas S."/>
            <person name="Wolfe K.H."/>
            <person name="Lopes M.R."/>
            <person name="Hittinger C.T."/>
            <person name="Goker M."/>
            <person name="Salamov A."/>
            <person name="Wisecaver J."/>
            <person name="Long T.M."/>
            <person name="Aerts A.L."/>
            <person name="Barry K."/>
            <person name="Choi C."/>
            <person name="Clum A."/>
            <person name="Coughlan A.Y."/>
            <person name="Deshpande S."/>
            <person name="Douglass A.P."/>
            <person name="Hanson S.J."/>
            <person name="Klenk H.-P."/>
            <person name="Labutti K."/>
            <person name="Lapidus A."/>
            <person name="Lindquist E."/>
            <person name="Lipzen A."/>
            <person name="Meier-Kolthoff J.P."/>
            <person name="Ohm R.A."/>
            <person name="Otillar R.P."/>
            <person name="Pangilinan J."/>
            <person name="Peng Y."/>
            <person name="Rokas A."/>
            <person name="Rosa C.A."/>
            <person name="Scheuner C."/>
            <person name="Sibirny A.A."/>
            <person name="Slot J.C."/>
            <person name="Stielow J.B."/>
            <person name="Sun H."/>
            <person name="Kurtzman C.P."/>
            <person name="Blackwell M."/>
            <person name="Grigoriev I.V."/>
            <person name="Jeffries T.W."/>
        </authorList>
    </citation>
    <scope>NUCLEOTIDE SEQUENCE [LARGE SCALE GENOMIC DNA]</scope>
    <source>
        <strain evidence="6">NRRL Y-1933</strain>
    </source>
</reference>
<evidence type="ECO:0000256" key="1">
    <source>
        <dbReference type="ARBA" id="ARBA00022737"/>
    </source>
</evidence>
<evidence type="ECO:0000259" key="4">
    <source>
        <dbReference type="PROSITE" id="PS50303"/>
    </source>
</evidence>
<dbReference type="InterPro" id="IPR033133">
    <property type="entry name" value="PUM-HD"/>
</dbReference>
<keyword evidence="1" id="KW-0677">Repeat</keyword>
<dbReference type="GO" id="GO:0005737">
    <property type="term" value="C:cytoplasm"/>
    <property type="evidence" value="ECO:0007669"/>
    <property type="project" value="TreeGrafter"/>
</dbReference>
<dbReference type="PANTHER" id="PTHR12537:SF13">
    <property type="entry name" value="PUMILIO HOMOLOGY DOMAIN FAMILY MEMBER 4"/>
    <property type="match status" value="1"/>
</dbReference>
<dbReference type="FunFam" id="1.25.10.10:FF:000237">
    <property type="entry name" value="Pumilio homolog 9"/>
    <property type="match status" value="1"/>
</dbReference>
<dbReference type="RefSeq" id="XP_020077462.1">
    <property type="nucleotide sequence ID" value="XM_020219222.1"/>
</dbReference>
<organism evidence="5 6">
    <name type="scientific">Hyphopichia burtonii NRRL Y-1933</name>
    <dbReference type="NCBI Taxonomy" id="984485"/>
    <lineage>
        <taxon>Eukaryota</taxon>
        <taxon>Fungi</taxon>
        <taxon>Dikarya</taxon>
        <taxon>Ascomycota</taxon>
        <taxon>Saccharomycotina</taxon>
        <taxon>Pichiomycetes</taxon>
        <taxon>Debaryomycetaceae</taxon>
        <taxon>Hyphopichia</taxon>
    </lineage>
</organism>
<feature type="region of interest" description="Disordered" evidence="3">
    <location>
        <begin position="157"/>
        <end position="177"/>
    </location>
</feature>
<dbReference type="PROSITE" id="PS50302">
    <property type="entry name" value="PUM"/>
    <property type="match status" value="7"/>
</dbReference>
<proteinExistence type="predicted"/>
<feature type="repeat" description="Pumilio" evidence="2">
    <location>
        <begin position="531"/>
        <end position="566"/>
    </location>
</feature>
<feature type="repeat" description="Pumilio" evidence="2">
    <location>
        <begin position="640"/>
        <end position="675"/>
    </location>
</feature>
<gene>
    <name evidence="5" type="ORF">HYPBUDRAFT_119527</name>
</gene>
<feature type="compositionally biased region" description="Low complexity" evidence="3">
    <location>
        <begin position="227"/>
        <end position="260"/>
    </location>
</feature>
<dbReference type="AlphaFoldDB" id="A0A1E4RMS3"/>
<evidence type="ECO:0000313" key="5">
    <source>
        <dbReference type="EMBL" id="ODV68395.1"/>
    </source>
</evidence>
<feature type="region of interest" description="Disordered" evidence="3">
    <location>
        <begin position="219"/>
        <end position="327"/>
    </location>
</feature>
<dbReference type="GO" id="GO:0003729">
    <property type="term" value="F:mRNA binding"/>
    <property type="evidence" value="ECO:0007669"/>
    <property type="project" value="TreeGrafter"/>
</dbReference>
<dbReference type="PROSITE" id="PS50303">
    <property type="entry name" value="PUM_HD"/>
    <property type="match status" value="1"/>
</dbReference>
<feature type="repeat" description="Pumilio" evidence="2">
    <location>
        <begin position="676"/>
        <end position="711"/>
    </location>
</feature>
<dbReference type="Proteomes" id="UP000095085">
    <property type="component" value="Unassembled WGS sequence"/>
</dbReference>
<dbReference type="InterPro" id="IPR033712">
    <property type="entry name" value="Pumilio_RNA-bd"/>
</dbReference>
<dbReference type="Gene3D" id="1.25.10.10">
    <property type="entry name" value="Leucine-rich Repeat Variant"/>
    <property type="match status" value="1"/>
</dbReference>
<evidence type="ECO:0000256" key="2">
    <source>
        <dbReference type="PROSITE-ProRule" id="PRU00317"/>
    </source>
</evidence>
<feature type="repeat" description="Pumilio" evidence="2">
    <location>
        <begin position="712"/>
        <end position="750"/>
    </location>
</feature>
<dbReference type="GO" id="GO:0010629">
    <property type="term" value="P:negative regulation of gene expression"/>
    <property type="evidence" value="ECO:0007669"/>
    <property type="project" value="UniProtKB-ARBA"/>
</dbReference>
<dbReference type="SUPFAM" id="SSF48371">
    <property type="entry name" value="ARM repeat"/>
    <property type="match status" value="1"/>
</dbReference>
<feature type="repeat" description="Pumilio" evidence="2">
    <location>
        <begin position="567"/>
        <end position="603"/>
    </location>
</feature>
<feature type="region of interest" description="Disordered" evidence="3">
    <location>
        <begin position="64"/>
        <end position="90"/>
    </location>
</feature>
<feature type="compositionally biased region" description="Polar residues" evidence="3">
    <location>
        <begin position="311"/>
        <end position="325"/>
    </location>
</feature>
<evidence type="ECO:0000313" key="6">
    <source>
        <dbReference type="Proteomes" id="UP000095085"/>
    </source>
</evidence>